<dbReference type="Proteomes" id="UP000038045">
    <property type="component" value="Unplaced"/>
</dbReference>
<evidence type="ECO:0000256" key="2">
    <source>
        <dbReference type="SAM" id="MobiDB-lite"/>
    </source>
</evidence>
<sequence>MIKNKLNLSDCDQDIFYSIATASIVVSIISILSIIIFIPALNVKINEDAFFIEESSSKFKETSDKLWILLSGQEREESNDASVVKKGILYFSRKARSPIFETTTCNGCVSLSCPNAGPPGLTGESGQDGAPGASGKTGAPGIDGIDIEATLEDELPCTICPAGPPGNRGFQGERGAPGQTGAIGEAGEAGSPGLEGPPGNQGLPGQKGITGFPGLKGPPGDTVISGIGIKGPKGPPGPAGLKGPPGLHGKASNIPGLPGNPGPIGVMGPPGLPGKAGNMGDYGMPGEPGVPGTYCPSDCGVSQILAPEMKITNGNFERQTNSPGSGSIYEPKQDNEEMPYYFRKSW</sequence>
<dbReference type="AlphaFoldDB" id="A0A0N4ZRC9"/>
<evidence type="ECO:0000313" key="4">
    <source>
        <dbReference type="Proteomes" id="UP000038045"/>
    </source>
</evidence>
<organism evidence="4 5">
    <name type="scientific">Parastrongyloides trichosuri</name>
    <name type="common">Possum-specific nematode worm</name>
    <dbReference type="NCBI Taxonomy" id="131310"/>
    <lineage>
        <taxon>Eukaryota</taxon>
        <taxon>Metazoa</taxon>
        <taxon>Ecdysozoa</taxon>
        <taxon>Nematoda</taxon>
        <taxon>Chromadorea</taxon>
        <taxon>Rhabditida</taxon>
        <taxon>Tylenchina</taxon>
        <taxon>Panagrolaimomorpha</taxon>
        <taxon>Strongyloidoidea</taxon>
        <taxon>Strongyloididae</taxon>
        <taxon>Parastrongyloides</taxon>
    </lineage>
</organism>
<dbReference type="PANTHER" id="PTHR24637">
    <property type="entry name" value="COLLAGEN"/>
    <property type="match status" value="1"/>
</dbReference>
<proteinExistence type="predicted"/>
<feature type="region of interest" description="Disordered" evidence="2">
    <location>
        <begin position="119"/>
        <end position="140"/>
    </location>
</feature>
<feature type="region of interest" description="Disordered" evidence="2">
    <location>
        <begin position="166"/>
        <end position="201"/>
    </location>
</feature>
<dbReference type="STRING" id="131310.A0A0N4ZRC9"/>
<feature type="compositionally biased region" description="Polar residues" evidence="2">
    <location>
        <begin position="314"/>
        <end position="325"/>
    </location>
</feature>
<evidence type="ECO:0000256" key="3">
    <source>
        <dbReference type="SAM" id="Phobius"/>
    </source>
</evidence>
<keyword evidence="3" id="KW-1133">Transmembrane helix</keyword>
<evidence type="ECO:0000313" key="5">
    <source>
        <dbReference type="WBParaSite" id="PTRK_0001106400.1"/>
    </source>
</evidence>
<feature type="transmembrane region" description="Helical" evidence="3">
    <location>
        <begin position="15"/>
        <end position="38"/>
    </location>
</feature>
<keyword evidence="1" id="KW-0677">Repeat</keyword>
<dbReference type="WBParaSite" id="PTRK_0001106400.1">
    <property type="protein sequence ID" value="PTRK_0001106400.1"/>
    <property type="gene ID" value="PTRK_0001106400"/>
</dbReference>
<keyword evidence="3" id="KW-0812">Transmembrane</keyword>
<protein>
    <submittedName>
        <fullName evidence="5">Col_cuticle_N domain-containing protein</fullName>
    </submittedName>
</protein>
<name>A0A0N4ZRC9_PARTI</name>
<accession>A0A0N4ZRC9</accession>
<reference evidence="5" key="1">
    <citation type="submission" date="2017-02" db="UniProtKB">
        <authorList>
            <consortium name="WormBaseParasite"/>
        </authorList>
    </citation>
    <scope>IDENTIFICATION</scope>
</reference>
<feature type="region of interest" description="Disordered" evidence="2">
    <location>
        <begin position="314"/>
        <end position="333"/>
    </location>
</feature>
<keyword evidence="4" id="KW-1185">Reference proteome</keyword>
<keyword evidence="3" id="KW-0472">Membrane</keyword>
<evidence type="ECO:0000256" key="1">
    <source>
        <dbReference type="ARBA" id="ARBA00022737"/>
    </source>
</evidence>